<accession>A0A1I2UBB9</accession>
<organism evidence="1 2">
    <name type="scientific">Streptomyces mirabilis</name>
    <dbReference type="NCBI Taxonomy" id="68239"/>
    <lineage>
        <taxon>Bacteria</taxon>
        <taxon>Bacillati</taxon>
        <taxon>Actinomycetota</taxon>
        <taxon>Actinomycetes</taxon>
        <taxon>Kitasatosporales</taxon>
        <taxon>Streptomycetaceae</taxon>
        <taxon>Streptomyces</taxon>
    </lineage>
</organism>
<reference evidence="1 2" key="1">
    <citation type="submission" date="2016-10" db="EMBL/GenBank/DDBJ databases">
        <authorList>
            <person name="de Groot N.N."/>
        </authorList>
    </citation>
    <scope>NUCLEOTIDE SEQUENCE [LARGE SCALE GENOMIC DNA]</scope>
    <source>
        <strain evidence="1 2">OK461</strain>
    </source>
</reference>
<dbReference type="AlphaFoldDB" id="A0A1I2UBB9"/>
<name>A0A1I2UBB9_9ACTN</name>
<dbReference type="Proteomes" id="UP000181942">
    <property type="component" value="Unassembled WGS sequence"/>
</dbReference>
<dbReference type="RefSeq" id="WP_075032646.1">
    <property type="nucleotide sequence ID" value="NZ_FONR01000027.1"/>
</dbReference>
<gene>
    <name evidence="1" type="ORF">SAMN02787118_12783</name>
</gene>
<sequence>MESVITAIDDVQPNSDLKCSMHTEKSPNCSGPVVAVVTFEDAGGKDNHWNVCHWWLTNNPDAMAFQRGNAPEAS</sequence>
<dbReference type="OrthoDB" id="4248004at2"/>
<evidence type="ECO:0000313" key="2">
    <source>
        <dbReference type="Proteomes" id="UP000181942"/>
    </source>
</evidence>
<proteinExistence type="predicted"/>
<dbReference type="EMBL" id="FONR01000027">
    <property type="protein sequence ID" value="SFG74434.1"/>
    <property type="molecule type" value="Genomic_DNA"/>
</dbReference>
<evidence type="ECO:0000313" key="1">
    <source>
        <dbReference type="EMBL" id="SFG74434.1"/>
    </source>
</evidence>
<protein>
    <submittedName>
        <fullName evidence="1">Uncharacterized protein</fullName>
    </submittedName>
</protein>